<dbReference type="Pfam" id="PF09339">
    <property type="entry name" value="HTH_IclR"/>
    <property type="match status" value="1"/>
</dbReference>
<dbReference type="GO" id="GO:0003677">
    <property type="term" value="F:DNA binding"/>
    <property type="evidence" value="ECO:0007669"/>
    <property type="project" value="UniProtKB-KW"/>
</dbReference>
<feature type="compositionally biased region" description="Polar residues" evidence="4">
    <location>
        <begin position="98"/>
        <end position="110"/>
    </location>
</feature>
<evidence type="ECO:0000256" key="4">
    <source>
        <dbReference type="SAM" id="MobiDB-lite"/>
    </source>
</evidence>
<dbReference type="InterPro" id="IPR036388">
    <property type="entry name" value="WH-like_DNA-bd_sf"/>
</dbReference>
<feature type="domain" description="HTH iclR-type" evidence="5">
    <location>
        <begin position="133"/>
        <end position="193"/>
    </location>
</feature>
<keyword evidence="8" id="KW-1185">Reference proteome</keyword>
<keyword evidence="2" id="KW-0238">DNA-binding</keyword>
<gene>
    <name evidence="7" type="ORF">RM877_31275</name>
</gene>
<evidence type="ECO:0000259" key="6">
    <source>
        <dbReference type="PROSITE" id="PS51078"/>
    </source>
</evidence>
<dbReference type="PROSITE" id="PS51078">
    <property type="entry name" value="ICLR_ED"/>
    <property type="match status" value="1"/>
</dbReference>
<dbReference type="SUPFAM" id="SSF46785">
    <property type="entry name" value="Winged helix' DNA-binding domain"/>
    <property type="match status" value="1"/>
</dbReference>
<evidence type="ECO:0000256" key="3">
    <source>
        <dbReference type="ARBA" id="ARBA00023163"/>
    </source>
</evidence>
<dbReference type="SUPFAM" id="SSF55781">
    <property type="entry name" value="GAF domain-like"/>
    <property type="match status" value="1"/>
</dbReference>
<dbReference type="Gene3D" id="1.10.10.10">
    <property type="entry name" value="Winged helix-like DNA-binding domain superfamily/Winged helix DNA-binding domain"/>
    <property type="match status" value="1"/>
</dbReference>
<feature type="domain" description="IclR-ED" evidence="6">
    <location>
        <begin position="194"/>
        <end position="373"/>
    </location>
</feature>
<dbReference type="SMART" id="SM00346">
    <property type="entry name" value="HTH_ICLR"/>
    <property type="match status" value="1"/>
</dbReference>
<feature type="region of interest" description="Disordered" evidence="4">
    <location>
        <begin position="1"/>
        <end position="133"/>
    </location>
</feature>
<dbReference type="Pfam" id="PF01614">
    <property type="entry name" value="IclR_C"/>
    <property type="match status" value="1"/>
</dbReference>
<dbReference type="InterPro" id="IPR029016">
    <property type="entry name" value="GAF-like_dom_sf"/>
</dbReference>
<dbReference type="PROSITE" id="PS51077">
    <property type="entry name" value="HTH_ICLR"/>
    <property type="match status" value="1"/>
</dbReference>
<protein>
    <submittedName>
        <fullName evidence="7">Helix-turn-helix domain-containing protein</fullName>
    </submittedName>
</protein>
<dbReference type="InterPro" id="IPR014757">
    <property type="entry name" value="Tscrpt_reg_IclR_C"/>
</dbReference>
<dbReference type="Gene3D" id="3.30.450.40">
    <property type="match status" value="1"/>
</dbReference>
<evidence type="ECO:0000256" key="1">
    <source>
        <dbReference type="ARBA" id="ARBA00023015"/>
    </source>
</evidence>
<evidence type="ECO:0000313" key="7">
    <source>
        <dbReference type="EMBL" id="MDT0439158.1"/>
    </source>
</evidence>
<organism evidence="7 8">
    <name type="scientific">Streptomyces doudnae</name>
    <dbReference type="NCBI Taxonomy" id="3075536"/>
    <lineage>
        <taxon>Bacteria</taxon>
        <taxon>Bacillati</taxon>
        <taxon>Actinomycetota</taxon>
        <taxon>Actinomycetes</taxon>
        <taxon>Kitasatosporales</taxon>
        <taxon>Streptomycetaceae</taxon>
        <taxon>Streptomyces</taxon>
    </lineage>
</organism>
<dbReference type="PANTHER" id="PTHR30136">
    <property type="entry name" value="HELIX-TURN-HELIX TRANSCRIPTIONAL REGULATOR, ICLR FAMILY"/>
    <property type="match status" value="1"/>
</dbReference>
<dbReference type="InterPro" id="IPR005471">
    <property type="entry name" value="Tscrpt_reg_IclR_N"/>
</dbReference>
<keyword evidence="1" id="KW-0805">Transcription regulation</keyword>
<reference evidence="8" key="1">
    <citation type="submission" date="2023-07" db="EMBL/GenBank/DDBJ databases">
        <title>30 novel species of actinomycetes from the DSMZ collection.</title>
        <authorList>
            <person name="Nouioui I."/>
        </authorList>
    </citation>
    <scope>NUCLEOTIDE SEQUENCE [LARGE SCALE GENOMIC DNA]</scope>
    <source>
        <strain evidence="8">DSM 41981</strain>
    </source>
</reference>
<evidence type="ECO:0000313" key="8">
    <source>
        <dbReference type="Proteomes" id="UP001183535"/>
    </source>
</evidence>
<name>A0ABD5EY51_9ACTN</name>
<evidence type="ECO:0000256" key="2">
    <source>
        <dbReference type="ARBA" id="ARBA00023125"/>
    </source>
</evidence>
<accession>A0ABD5EY51</accession>
<dbReference type="InterPro" id="IPR050707">
    <property type="entry name" value="HTH_MetabolicPath_Reg"/>
</dbReference>
<comment type="caution">
    <text evidence="7">The sequence shown here is derived from an EMBL/GenBank/DDBJ whole genome shotgun (WGS) entry which is preliminary data.</text>
</comment>
<dbReference type="Proteomes" id="UP001183535">
    <property type="component" value="Unassembled WGS sequence"/>
</dbReference>
<dbReference type="InterPro" id="IPR036390">
    <property type="entry name" value="WH_DNA-bd_sf"/>
</dbReference>
<dbReference type="PANTHER" id="PTHR30136:SF24">
    <property type="entry name" value="HTH-TYPE TRANSCRIPTIONAL REPRESSOR ALLR"/>
    <property type="match status" value="1"/>
</dbReference>
<dbReference type="AlphaFoldDB" id="A0ABD5EY51"/>
<dbReference type="GO" id="GO:0006355">
    <property type="term" value="P:regulation of DNA-templated transcription"/>
    <property type="evidence" value="ECO:0007669"/>
    <property type="project" value="UniProtKB-ARBA"/>
</dbReference>
<sequence length="380" mass="39070">MPHAPRTAGHQGSPAPAETGGRPSDGDESPGAPLTAGGEPQQGLVIAEFEPLEEPRSTGDGPSPGPRPTGDQPPAETRPTGHRPSPGPRSSEDGPQTGPRSTGDRPSTGSRPADDGTPEEARPADGGPSKGARTAVDKALDLVEAVGRAPRPPRLTELADEVGLHRATAYRILLDLVRRGWVLRAGDRYLPGTAVLLLSSRAAHNSLTSLARPVLTDLSAGTGLMVNLQVLERTGSRVVDVVRPDRLAMISTLLGEALPVHRFAGPLALVAALPPEARGPYLDVAREAGHPMAGPGGLSADLARTEADGFAVEHGRNDRFVASVSRAVTPVAGAPVCALTVVGPDAEIDADRLERLRDALASAVDTLTGLLAGTAREAAG</sequence>
<evidence type="ECO:0000259" key="5">
    <source>
        <dbReference type="PROSITE" id="PS51077"/>
    </source>
</evidence>
<dbReference type="RefSeq" id="WP_272925259.1">
    <property type="nucleotide sequence ID" value="NZ_JAVRES010000023.1"/>
</dbReference>
<keyword evidence="3" id="KW-0804">Transcription</keyword>
<dbReference type="EMBL" id="JAVRES010000023">
    <property type="protein sequence ID" value="MDT0439158.1"/>
    <property type="molecule type" value="Genomic_DNA"/>
</dbReference>
<proteinExistence type="predicted"/>